<reference evidence="1" key="1">
    <citation type="submission" date="2021-05" db="EMBL/GenBank/DDBJ databases">
        <authorList>
            <person name="Scholz U."/>
            <person name="Mascher M."/>
            <person name="Fiebig A."/>
        </authorList>
    </citation>
    <scope>NUCLEOTIDE SEQUENCE [LARGE SCALE GENOMIC DNA]</scope>
</reference>
<dbReference type="Proteomes" id="UP001732700">
    <property type="component" value="Chromosome 2C"/>
</dbReference>
<proteinExistence type="predicted"/>
<reference evidence="1" key="2">
    <citation type="submission" date="2025-09" db="UniProtKB">
        <authorList>
            <consortium name="EnsemblPlants"/>
        </authorList>
    </citation>
    <scope>IDENTIFICATION</scope>
</reference>
<keyword evidence="2" id="KW-1185">Reference proteome</keyword>
<protein>
    <submittedName>
        <fullName evidence="1">Uncharacterized protein</fullName>
    </submittedName>
</protein>
<sequence length="192" mass="18931">MHLRMLAVAATLLLALAASVPAPVSGQAVATSCAASLVTSFTPCLGYITNSTNGGGSSLTADCCRSLAAVVNASTSCACLILTGNVPLGLPINQTLAITLPKACNSMSVPLQCKDTSAQLPAPGPVAVSPAMPPLPPMTPESPAPTTAEPTVTTPPSSQSQGQTRPQVVPSSAWRASAGVSVVIAVAGAMLG</sequence>
<evidence type="ECO:0000313" key="1">
    <source>
        <dbReference type="EnsemblPlants" id="AVESA.00010b.r2.2CG0288430.1.CDS"/>
    </source>
</evidence>
<evidence type="ECO:0000313" key="2">
    <source>
        <dbReference type="Proteomes" id="UP001732700"/>
    </source>
</evidence>
<name>A0ACD5UMJ6_AVESA</name>
<organism evidence="1 2">
    <name type="scientific">Avena sativa</name>
    <name type="common">Oat</name>
    <dbReference type="NCBI Taxonomy" id="4498"/>
    <lineage>
        <taxon>Eukaryota</taxon>
        <taxon>Viridiplantae</taxon>
        <taxon>Streptophyta</taxon>
        <taxon>Embryophyta</taxon>
        <taxon>Tracheophyta</taxon>
        <taxon>Spermatophyta</taxon>
        <taxon>Magnoliopsida</taxon>
        <taxon>Liliopsida</taxon>
        <taxon>Poales</taxon>
        <taxon>Poaceae</taxon>
        <taxon>BOP clade</taxon>
        <taxon>Pooideae</taxon>
        <taxon>Poodae</taxon>
        <taxon>Poeae</taxon>
        <taxon>Poeae Chloroplast Group 1 (Aveneae type)</taxon>
        <taxon>Aveninae</taxon>
        <taxon>Avena</taxon>
    </lineage>
</organism>
<dbReference type="EnsemblPlants" id="AVESA.00010b.r2.2CG0288430.1">
    <property type="protein sequence ID" value="AVESA.00010b.r2.2CG0288430.1.CDS"/>
    <property type="gene ID" value="AVESA.00010b.r2.2CG0288430"/>
</dbReference>
<accession>A0ACD5UMJ6</accession>